<proteinExistence type="predicted"/>
<reference evidence="1 2" key="1">
    <citation type="submission" date="2019-02" db="EMBL/GenBank/DDBJ databases">
        <title>Deep-cultivation of Planctomycetes and their phenomic and genomic characterization uncovers novel biology.</title>
        <authorList>
            <person name="Wiegand S."/>
            <person name="Jogler M."/>
            <person name="Boedeker C."/>
            <person name="Pinto D."/>
            <person name="Vollmers J."/>
            <person name="Rivas-Marin E."/>
            <person name="Kohn T."/>
            <person name="Peeters S.H."/>
            <person name="Heuer A."/>
            <person name="Rast P."/>
            <person name="Oberbeckmann S."/>
            <person name="Bunk B."/>
            <person name="Jeske O."/>
            <person name="Meyerdierks A."/>
            <person name="Storesund J.E."/>
            <person name="Kallscheuer N."/>
            <person name="Luecker S."/>
            <person name="Lage O.M."/>
            <person name="Pohl T."/>
            <person name="Merkel B.J."/>
            <person name="Hornburger P."/>
            <person name="Mueller R.-W."/>
            <person name="Bruemmer F."/>
            <person name="Labrenz M."/>
            <person name="Spormann A.M."/>
            <person name="Op den Camp H."/>
            <person name="Overmann J."/>
            <person name="Amann R."/>
            <person name="Jetten M.S.M."/>
            <person name="Mascher T."/>
            <person name="Medema M.H."/>
            <person name="Devos D.P."/>
            <person name="Kaster A.-K."/>
            <person name="Ovreas L."/>
            <person name="Rohde M."/>
            <person name="Galperin M.Y."/>
            <person name="Jogler C."/>
        </authorList>
    </citation>
    <scope>NUCLEOTIDE SEQUENCE [LARGE SCALE GENOMIC DNA]</scope>
    <source>
        <strain evidence="1 2">K23_9</strain>
    </source>
</reference>
<evidence type="ECO:0000313" key="1">
    <source>
        <dbReference type="EMBL" id="QDT09280.1"/>
    </source>
</evidence>
<organism evidence="1 2">
    <name type="scientific">Stieleria marina</name>
    <dbReference type="NCBI Taxonomy" id="1930275"/>
    <lineage>
        <taxon>Bacteria</taxon>
        <taxon>Pseudomonadati</taxon>
        <taxon>Planctomycetota</taxon>
        <taxon>Planctomycetia</taxon>
        <taxon>Pirellulales</taxon>
        <taxon>Pirellulaceae</taxon>
        <taxon>Stieleria</taxon>
    </lineage>
</organism>
<name>A0A517NQ89_9BACT</name>
<sequence length="48" mass="5620">MKARFPEKDAIKFRPGKTTNVNLAIYRVQPKYSPLEIVVKQENRLFSP</sequence>
<protein>
    <submittedName>
        <fullName evidence="1">Uncharacterized protein</fullName>
    </submittedName>
</protein>
<dbReference type="EMBL" id="CP036526">
    <property type="protein sequence ID" value="QDT09280.1"/>
    <property type="molecule type" value="Genomic_DNA"/>
</dbReference>
<evidence type="ECO:0000313" key="2">
    <source>
        <dbReference type="Proteomes" id="UP000319817"/>
    </source>
</evidence>
<accession>A0A517NQ89</accession>
<keyword evidence="2" id="KW-1185">Reference proteome</keyword>
<dbReference type="AlphaFoldDB" id="A0A517NQ89"/>
<dbReference type="Proteomes" id="UP000319817">
    <property type="component" value="Chromosome"/>
</dbReference>
<gene>
    <name evidence="1" type="ORF">K239x_12260</name>
</gene>